<dbReference type="Pfam" id="PF06428">
    <property type="entry name" value="Sec2p"/>
    <property type="match status" value="1"/>
</dbReference>
<feature type="compositionally biased region" description="Polar residues" evidence="3">
    <location>
        <begin position="332"/>
        <end position="345"/>
    </location>
</feature>
<feature type="compositionally biased region" description="Pro residues" evidence="3">
    <location>
        <begin position="440"/>
        <end position="449"/>
    </location>
</feature>
<evidence type="ECO:0000313" key="6">
    <source>
        <dbReference type="Proteomes" id="UP001201163"/>
    </source>
</evidence>
<name>A0AAD4LII2_9AGAM</name>
<feature type="compositionally biased region" description="Low complexity" evidence="3">
    <location>
        <begin position="185"/>
        <end position="195"/>
    </location>
</feature>
<evidence type="ECO:0000259" key="4">
    <source>
        <dbReference type="Pfam" id="PF06428"/>
    </source>
</evidence>
<dbReference type="AlphaFoldDB" id="A0AAD4LII2"/>
<dbReference type="Proteomes" id="UP001201163">
    <property type="component" value="Unassembled WGS sequence"/>
</dbReference>
<feature type="region of interest" description="Disordered" evidence="3">
    <location>
        <begin position="318"/>
        <end position="482"/>
    </location>
</feature>
<protein>
    <recommendedName>
        <fullName evidence="4">GDP/GTP exchange factor Sec2 N-terminal domain-containing protein</fullName>
    </recommendedName>
</protein>
<dbReference type="Gene3D" id="6.10.140.910">
    <property type="match status" value="1"/>
</dbReference>
<dbReference type="GO" id="GO:0051286">
    <property type="term" value="C:cell tip"/>
    <property type="evidence" value="ECO:0007669"/>
    <property type="project" value="TreeGrafter"/>
</dbReference>
<accession>A0AAD4LII2</accession>
<comment type="caution">
    <text evidence="5">The sequence shown here is derived from an EMBL/GenBank/DDBJ whole genome shotgun (WGS) entry which is preliminary data.</text>
</comment>
<feature type="region of interest" description="Disordered" evidence="3">
    <location>
        <begin position="99"/>
        <end position="217"/>
    </location>
</feature>
<keyword evidence="1 2" id="KW-0175">Coiled coil</keyword>
<feature type="compositionally biased region" description="Pro residues" evidence="3">
    <location>
        <begin position="399"/>
        <end position="408"/>
    </location>
</feature>
<feature type="coiled-coil region" evidence="2">
    <location>
        <begin position="245"/>
        <end position="315"/>
    </location>
</feature>
<evidence type="ECO:0000313" key="5">
    <source>
        <dbReference type="EMBL" id="KAH8993397.1"/>
    </source>
</evidence>
<sequence>MFSSNSRPIPQRTHSVNAVKHANYFSSVDEELRDCKRVQRQGQEEDLREALGRMIARVEEMCATLKSSYQTNADLETQLKVAQSNLKLEQANTEMLEDALKSSSLSKDVGWRRSSREVGSLHAGPTPSPPVSATIPASQSQSRTSVDESQTQQGGALESPNSDHDSRAPSPAPTATQNDSRFFRFRFTGSGRSTPTQPPHSPPSTPRPVRPLSNTVGHLTSASLPSLVGPSPTLASELEDLRGQLLAEKRNSEKITHEKKELESELESLSQALFEEANKMVAVERIKRAEAEDELQEVHAEKAALKAALRLIEEDRVRVENSHSHAPHANGTGVSPPTRSRTSSCEAVVSPRGRDSPRPPSPPPPTAQSRSQSPGGIPIAEASGALPEADGDAQDAPASPAPLYVPPPHLEEEAPASRTDSPMPLPHPHRDRLSIQRPATAPPAPPPPSAADGYPNTPWAREGLFGRRYEDEDEDEGMATELGLSVPRIVTFASPSEGEMPVPWSKW</sequence>
<reference evidence="5" key="1">
    <citation type="submission" date="2022-01" db="EMBL/GenBank/DDBJ databases">
        <title>Comparative genomics reveals a dynamic genome evolution in the ectomycorrhizal milk-cap (Lactarius) mushrooms.</title>
        <authorList>
            <consortium name="DOE Joint Genome Institute"/>
            <person name="Lebreton A."/>
            <person name="Tang N."/>
            <person name="Kuo A."/>
            <person name="LaButti K."/>
            <person name="Drula E."/>
            <person name="Barry K."/>
            <person name="Clum A."/>
            <person name="Lipzen A."/>
            <person name="Mousain D."/>
            <person name="Ng V."/>
            <person name="Wang R."/>
            <person name="Wang X."/>
            <person name="Dai Y."/>
            <person name="Henrissat B."/>
            <person name="Grigoriev I.V."/>
            <person name="Guerin-Laguette A."/>
            <person name="Yu F."/>
            <person name="Martin F.M."/>
        </authorList>
    </citation>
    <scope>NUCLEOTIDE SEQUENCE</scope>
    <source>
        <strain evidence="5">QP</strain>
    </source>
</reference>
<gene>
    <name evidence="5" type="ORF">EDB92DRAFT_2064919</name>
</gene>
<keyword evidence="6" id="KW-1185">Reference proteome</keyword>
<feature type="compositionally biased region" description="Pro residues" evidence="3">
    <location>
        <begin position="196"/>
        <end position="209"/>
    </location>
</feature>
<dbReference type="PANTHER" id="PTHR14430:SF0">
    <property type="entry name" value="SEC2P DOMAIN-CONTAINING PROTEIN"/>
    <property type="match status" value="1"/>
</dbReference>
<dbReference type="GO" id="GO:0005085">
    <property type="term" value="F:guanyl-nucleotide exchange factor activity"/>
    <property type="evidence" value="ECO:0007669"/>
    <property type="project" value="InterPro"/>
</dbReference>
<feature type="domain" description="GDP/GTP exchange factor Sec2 N-terminal" evidence="4">
    <location>
        <begin position="234"/>
        <end position="301"/>
    </location>
</feature>
<organism evidence="5 6">
    <name type="scientific">Lactarius akahatsu</name>
    <dbReference type="NCBI Taxonomy" id="416441"/>
    <lineage>
        <taxon>Eukaryota</taxon>
        <taxon>Fungi</taxon>
        <taxon>Dikarya</taxon>
        <taxon>Basidiomycota</taxon>
        <taxon>Agaricomycotina</taxon>
        <taxon>Agaricomycetes</taxon>
        <taxon>Russulales</taxon>
        <taxon>Russulaceae</taxon>
        <taxon>Lactarius</taxon>
    </lineage>
</organism>
<dbReference type="GO" id="GO:0070319">
    <property type="term" value="C:Golgi to plasma membrane transport vesicle"/>
    <property type="evidence" value="ECO:0007669"/>
    <property type="project" value="TreeGrafter"/>
</dbReference>
<dbReference type="InterPro" id="IPR009449">
    <property type="entry name" value="Sec2_N"/>
</dbReference>
<dbReference type="EMBL" id="JAKELL010000018">
    <property type="protein sequence ID" value="KAH8993397.1"/>
    <property type="molecule type" value="Genomic_DNA"/>
</dbReference>
<evidence type="ECO:0000256" key="2">
    <source>
        <dbReference type="SAM" id="Coils"/>
    </source>
</evidence>
<feature type="compositionally biased region" description="Polar residues" evidence="3">
    <location>
        <begin position="135"/>
        <end position="154"/>
    </location>
</feature>
<dbReference type="GO" id="GO:0006887">
    <property type="term" value="P:exocytosis"/>
    <property type="evidence" value="ECO:0007669"/>
    <property type="project" value="TreeGrafter"/>
</dbReference>
<evidence type="ECO:0000256" key="3">
    <source>
        <dbReference type="SAM" id="MobiDB-lite"/>
    </source>
</evidence>
<proteinExistence type="predicted"/>
<dbReference type="SUPFAM" id="SSF144284">
    <property type="entry name" value="Sec2 N-terminal region"/>
    <property type="match status" value="1"/>
</dbReference>
<evidence type="ECO:0000256" key="1">
    <source>
        <dbReference type="ARBA" id="ARBA00023054"/>
    </source>
</evidence>
<dbReference type="InterPro" id="IPR040351">
    <property type="entry name" value="RAB3IL/RAB3IP/Sec2"/>
</dbReference>
<dbReference type="PANTHER" id="PTHR14430">
    <property type="entry name" value="RABIN3-RELATED"/>
    <property type="match status" value="1"/>
</dbReference>